<dbReference type="SUPFAM" id="SSF101420">
    <property type="entry name" value="C-terminal domain of Ku80"/>
    <property type="match status" value="1"/>
</dbReference>
<dbReference type="Gene3D" id="3.40.50.410">
    <property type="entry name" value="von Willebrand factor, type A domain"/>
    <property type="match status" value="1"/>
</dbReference>
<feature type="domain" description="VWFA" evidence="19">
    <location>
        <begin position="1"/>
        <end position="241"/>
    </location>
</feature>
<dbReference type="GO" id="GO:0006303">
    <property type="term" value="P:double-strand break repair via nonhomologous end joining"/>
    <property type="evidence" value="ECO:0007669"/>
    <property type="project" value="InterPro"/>
</dbReference>
<dbReference type="Proteomes" id="UP000194127">
    <property type="component" value="Unassembled WGS sequence"/>
</dbReference>
<dbReference type="CDD" id="cd00873">
    <property type="entry name" value="KU80"/>
    <property type="match status" value="1"/>
</dbReference>
<evidence type="ECO:0000256" key="17">
    <source>
        <dbReference type="ARBA" id="ARBA00031847"/>
    </source>
</evidence>
<feature type="region of interest" description="Disordered" evidence="18">
    <location>
        <begin position="622"/>
        <end position="694"/>
    </location>
</feature>
<dbReference type="Pfam" id="PF08785">
    <property type="entry name" value="Ku_PK_bind"/>
    <property type="match status" value="1"/>
</dbReference>
<dbReference type="Gene3D" id="2.40.290.10">
    <property type="match status" value="1"/>
</dbReference>
<dbReference type="GO" id="GO:0016787">
    <property type="term" value="F:hydrolase activity"/>
    <property type="evidence" value="ECO:0007669"/>
    <property type="project" value="UniProtKB-KW"/>
</dbReference>
<dbReference type="GO" id="GO:0043564">
    <property type="term" value="C:Ku70:Ku80 complex"/>
    <property type="evidence" value="ECO:0007669"/>
    <property type="project" value="InterPro"/>
</dbReference>
<dbReference type="EC" id="3.6.4.12" evidence="4"/>
<dbReference type="PROSITE" id="PS50234">
    <property type="entry name" value="VWFA"/>
    <property type="match status" value="1"/>
</dbReference>
<keyword evidence="12" id="KW-0779">Telomere</keyword>
<dbReference type="GO" id="GO:0003684">
    <property type="term" value="F:damaged DNA binding"/>
    <property type="evidence" value="ECO:0007669"/>
    <property type="project" value="InterPro"/>
</dbReference>
<evidence type="ECO:0000256" key="13">
    <source>
        <dbReference type="ARBA" id="ARBA00023125"/>
    </source>
</evidence>
<dbReference type="SMART" id="SM00559">
    <property type="entry name" value="Ku78"/>
    <property type="match status" value="1"/>
</dbReference>
<dbReference type="GO" id="GO:0003678">
    <property type="term" value="F:DNA helicase activity"/>
    <property type="evidence" value="ECO:0007669"/>
    <property type="project" value="UniProtKB-EC"/>
</dbReference>
<keyword evidence="9" id="KW-0378">Hydrolase</keyword>
<evidence type="ECO:0000256" key="12">
    <source>
        <dbReference type="ARBA" id="ARBA00022895"/>
    </source>
</evidence>
<keyword evidence="14" id="KW-0233">DNA recombination</keyword>
<keyword evidence="13" id="KW-0238">DNA-binding</keyword>
<evidence type="ECO:0000256" key="7">
    <source>
        <dbReference type="ARBA" id="ARBA00022741"/>
    </source>
</evidence>
<keyword evidence="8" id="KW-0227">DNA damage</keyword>
<dbReference type="InterPro" id="IPR036465">
    <property type="entry name" value="vWFA_dom_sf"/>
</dbReference>
<dbReference type="Gene3D" id="1.10.1600.10">
    <property type="match status" value="1"/>
</dbReference>
<reference evidence="20 21" key="1">
    <citation type="submission" date="2017-04" db="EMBL/GenBank/DDBJ databases">
        <title>Genome Sequence of the Model Brown-Rot Fungus Postia placenta SB12.</title>
        <authorList>
            <consortium name="DOE Joint Genome Institute"/>
            <person name="Gaskell J."/>
            <person name="Kersten P."/>
            <person name="Larrondo L.F."/>
            <person name="Canessa P."/>
            <person name="Martinez D."/>
            <person name="Hibbett D."/>
            <person name="Schmoll M."/>
            <person name="Kubicek C.P."/>
            <person name="Martinez A.T."/>
            <person name="Yadav J."/>
            <person name="Master E."/>
            <person name="Magnuson J.K."/>
            <person name="James T."/>
            <person name="Yaver D."/>
            <person name="Berka R."/>
            <person name="Labutti K."/>
            <person name="Lipzen A."/>
            <person name="Aerts A."/>
            <person name="Barry K."/>
            <person name="Henrissat B."/>
            <person name="Blanchette R."/>
            <person name="Grigoriev I."/>
            <person name="Cullen D."/>
        </authorList>
    </citation>
    <scope>NUCLEOTIDE SEQUENCE [LARGE SCALE GENOMIC DNA]</scope>
    <source>
        <strain evidence="20 21">MAD-698-R-SB12</strain>
    </source>
</reference>
<dbReference type="InterPro" id="IPR024193">
    <property type="entry name" value="Ku80"/>
</dbReference>
<dbReference type="GO" id="GO:0005524">
    <property type="term" value="F:ATP binding"/>
    <property type="evidence" value="ECO:0007669"/>
    <property type="project" value="UniProtKB-KW"/>
</dbReference>
<dbReference type="GO" id="GO:0006310">
    <property type="term" value="P:DNA recombination"/>
    <property type="evidence" value="ECO:0007669"/>
    <property type="project" value="UniProtKB-KW"/>
</dbReference>
<dbReference type="GO" id="GO:0003690">
    <property type="term" value="F:double-stranded DNA binding"/>
    <property type="evidence" value="ECO:0007669"/>
    <property type="project" value="TreeGrafter"/>
</dbReference>
<evidence type="ECO:0000256" key="3">
    <source>
        <dbReference type="ARBA" id="ARBA00007726"/>
    </source>
</evidence>
<keyword evidence="7" id="KW-0547">Nucleotide-binding</keyword>
<evidence type="ECO:0000256" key="10">
    <source>
        <dbReference type="ARBA" id="ARBA00022806"/>
    </source>
</evidence>
<dbReference type="PANTHER" id="PTHR12604:SF4">
    <property type="entry name" value="X-RAY REPAIR CROSS-COMPLEMENTING PROTEIN 5"/>
    <property type="match status" value="1"/>
</dbReference>
<dbReference type="SUPFAM" id="SSF100939">
    <property type="entry name" value="SPOC domain-like"/>
    <property type="match status" value="1"/>
</dbReference>
<evidence type="ECO:0000256" key="14">
    <source>
        <dbReference type="ARBA" id="ARBA00023172"/>
    </source>
</evidence>
<evidence type="ECO:0000256" key="15">
    <source>
        <dbReference type="ARBA" id="ARBA00023204"/>
    </source>
</evidence>
<dbReference type="GO" id="GO:0042162">
    <property type="term" value="F:telomeric DNA binding"/>
    <property type="evidence" value="ECO:0007669"/>
    <property type="project" value="InterPro"/>
</dbReference>
<comment type="subcellular location">
    <subcellularLocation>
        <location evidence="2">Chromosome</location>
        <location evidence="2">Telomere</location>
    </subcellularLocation>
    <subcellularLocation>
        <location evidence="1">Nucleus</location>
    </subcellularLocation>
</comment>
<dbReference type="PANTHER" id="PTHR12604">
    <property type="entry name" value="KU AUTOANTIGEN DNA HELICASE"/>
    <property type="match status" value="1"/>
</dbReference>
<sequence>MFLVDISPSMGKLREIEVPSGKDGELDTIEITNLELALQFVMLKIQEMAALTVATQIYNGRKTDQCGVITFGSEETDNIIHEKHGGYENVSEYIPIGQPNAGTLAKLARLQPSTVIGDPIDALIVGIETQHQYLSSKKTWTRKMVLLTDGENPIEVEDWEATVHKMNTVQIHLTVVGVDFDDEYLPFLEEGKSNIKRANEEFYHTLAKSMAHGIVGNCDFALQELSRPDIKQTKSALLGTVLRIGDVDARPEEAMEILVKTSKATAIARPKSWKKFARRQKEESQEEANIPLDEETEVYAQLHMRTQYMIEKQPPEGEEDQPPVYEQLEGITKEELVRGFKYGSSYAPCPGGQFERLPTRRGIDICGFFLEKNFRREWEMSEVTYVWADPAQPLQQVALSAVVQAMYEKGAMAIARWASRDGMDPKMGVLRPTMFEKADCFMWVQTVEVNALSKMPFADDVRNFSFASLETLINKKGEVVTDHPYLPTDEQMEAMEHFVDAMDLMDAGEKDEEGNREPWFDTRLSYNPVIHRTKQAQFHAAIVADLNTHPLPPAHSELTKYFEPPKRVLKRSRDAIEECKQVFKIKEVPKRVVQTRKDGHVRAGDEDEDMILLDKMPRRRLSKSASQFVASQQEASTSRSQVPRRKKSNPNDSATESETEDEDEELLLDKKQLPTPVPDADEGSDAAPTARIVGTESPLEDFKDNISRGDLVTKAVEDLGAVIKEIVLRPFSARRTEEMLQCMQELRKVCLEEDEVDAWNAFLPDLRQASVEKSGDPDFWLRVRDLGRAISLISSSEASSLGGKSDISETNAVEVRSHAAWF</sequence>
<evidence type="ECO:0000313" key="21">
    <source>
        <dbReference type="Proteomes" id="UP000194127"/>
    </source>
</evidence>
<dbReference type="Pfam" id="PF02735">
    <property type="entry name" value="Ku"/>
    <property type="match status" value="1"/>
</dbReference>
<dbReference type="InterPro" id="IPR036494">
    <property type="entry name" value="Ku_C_sf"/>
</dbReference>
<gene>
    <name evidence="20" type="ORF">POSPLADRAFT_1043223</name>
</gene>
<name>A0A1X6NHJ2_9APHY</name>
<dbReference type="GO" id="GO:0000723">
    <property type="term" value="P:telomere maintenance"/>
    <property type="evidence" value="ECO:0007669"/>
    <property type="project" value="InterPro"/>
</dbReference>
<protein>
    <recommendedName>
        <fullName evidence="5">ATP-dependent DNA helicase II subunit 2</fullName>
        <ecNumber evidence="4">3.6.4.12</ecNumber>
    </recommendedName>
    <alternativeName>
        <fullName evidence="17">ATP-dependent DNA helicase II subunit Ku80</fullName>
    </alternativeName>
</protein>
<dbReference type="AlphaFoldDB" id="A0A1X6NHJ2"/>
<keyword evidence="15" id="KW-0234">DNA repair</keyword>
<evidence type="ECO:0000256" key="1">
    <source>
        <dbReference type="ARBA" id="ARBA00004123"/>
    </source>
</evidence>
<keyword evidence="16" id="KW-0539">Nucleus</keyword>
<accession>A0A1X6NHJ2</accession>
<evidence type="ECO:0000256" key="5">
    <source>
        <dbReference type="ARBA" id="ARBA00021792"/>
    </source>
</evidence>
<evidence type="ECO:0000256" key="16">
    <source>
        <dbReference type="ARBA" id="ARBA00023242"/>
    </source>
</evidence>
<comment type="similarity">
    <text evidence="3">Belongs to the ku80 family.</text>
</comment>
<feature type="compositionally biased region" description="Polar residues" evidence="18">
    <location>
        <begin position="623"/>
        <end position="641"/>
    </location>
</feature>
<keyword evidence="11" id="KW-0067">ATP-binding</keyword>
<dbReference type="EMBL" id="KZ110591">
    <property type="protein sequence ID" value="OSX68069.1"/>
    <property type="molecule type" value="Genomic_DNA"/>
</dbReference>
<dbReference type="InterPro" id="IPR016194">
    <property type="entry name" value="SPOC-like_C_dom_sf"/>
</dbReference>
<evidence type="ECO:0000256" key="2">
    <source>
        <dbReference type="ARBA" id="ARBA00004574"/>
    </source>
</evidence>
<feature type="compositionally biased region" description="Acidic residues" evidence="18">
    <location>
        <begin position="655"/>
        <end position="666"/>
    </location>
</feature>
<dbReference type="InterPro" id="IPR002035">
    <property type="entry name" value="VWF_A"/>
</dbReference>
<evidence type="ECO:0000256" key="18">
    <source>
        <dbReference type="SAM" id="MobiDB-lite"/>
    </source>
</evidence>
<evidence type="ECO:0000313" key="20">
    <source>
        <dbReference type="EMBL" id="OSX68069.1"/>
    </source>
</evidence>
<proteinExistence type="inferred from homology"/>
<evidence type="ECO:0000256" key="9">
    <source>
        <dbReference type="ARBA" id="ARBA00022801"/>
    </source>
</evidence>
<dbReference type="FunFam" id="1.10.1600.10:FF:000002">
    <property type="entry name" value="X-ray repair cross-complementing protein 5"/>
    <property type="match status" value="1"/>
</dbReference>
<dbReference type="InterPro" id="IPR014893">
    <property type="entry name" value="Ku_PK_bind"/>
</dbReference>
<dbReference type="Gene3D" id="1.25.40.240">
    <property type="entry name" value="Ku, C-terminal domain"/>
    <property type="match status" value="1"/>
</dbReference>
<evidence type="ECO:0000259" key="19">
    <source>
        <dbReference type="PROSITE" id="PS50234"/>
    </source>
</evidence>
<evidence type="ECO:0000256" key="6">
    <source>
        <dbReference type="ARBA" id="ARBA00022454"/>
    </source>
</evidence>
<keyword evidence="6" id="KW-0158">Chromosome</keyword>
<dbReference type="STRING" id="670580.A0A1X6NHJ2"/>
<keyword evidence="10" id="KW-0347">Helicase</keyword>
<dbReference type="GeneID" id="36323204"/>
<evidence type="ECO:0000256" key="11">
    <source>
        <dbReference type="ARBA" id="ARBA00022840"/>
    </source>
</evidence>
<keyword evidence="21" id="KW-1185">Reference proteome</keyword>
<dbReference type="InterPro" id="IPR006164">
    <property type="entry name" value="DNA_bd_Ku70/Ku80"/>
</dbReference>
<dbReference type="SUPFAM" id="SSF53300">
    <property type="entry name" value="vWA-like"/>
    <property type="match status" value="1"/>
</dbReference>
<evidence type="ECO:0000256" key="4">
    <source>
        <dbReference type="ARBA" id="ARBA00012551"/>
    </source>
</evidence>
<dbReference type="GO" id="GO:0000781">
    <property type="term" value="C:chromosome, telomeric region"/>
    <property type="evidence" value="ECO:0007669"/>
    <property type="project" value="UniProtKB-SubCell"/>
</dbReference>
<evidence type="ECO:0000256" key="8">
    <source>
        <dbReference type="ARBA" id="ARBA00022763"/>
    </source>
</evidence>
<dbReference type="RefSeq" id="XP_024344863.1">
    <property type="nucleotide sequence ID" value="XM_024478254.1"/>
</dbReference>
<organism evidence="20 21">
    <name type="scientific">Postia placenta MAD-698-R-SB12</name>
    <dbReference type="NCBI Taxonomy" id="670580"/>
    <lineage>
        <taxon>Eukaryota</taxon>
        <taxon>Fungi</taxon>
        <taxon>Dikarya</taxon>
        <taxon>Basidiomycota</taxon>
        <taxon>Agaricomycotina</taxon>
        <taxon>Agaricomycetes</taxon>
        <taxon>Polyporales</taxon>
        <taxon>Adustoporiaceae</taxon>
        <taxon>Rhodonia</taxon>
    </lineage>
</organism>
<dbReference type="OrthoDB" id="30826at2759"/>